<dbReference type="GO" id="GO:0006643">
    <property type="term" value="P:membrane lipid metabolic process"/>
    <property type="evidence" value="ECO:0007669"/>
    <property type="project" value="TreeGrafter"/>
</dbReference>
<dbReference type="EMBL" id="SADE01000001">
    <property type="protein sequence ID" value="RVU39801.1"/>
    <property type="molecule type" value="Genomic_DNA"/>
</dbReference>
<keyword evidence="4" id="KW-0560">Oxidoreductase</keyword>
<dbReference type="Pfam" id="PF04116">
    <property type="entry name" value="FA_hydroxylase"/>
    <property type="match status" value="1"/>
</dbReference>
<name>A0A3S2VTZ7_9PROT</name>
<dbReference type="AlphaFoldDB" id="A0A3S2VTZ7"/>
<evidence type="ECO:0000259" key="8">
    <source>
        <dbReference type="Pfam" id="PF04116"/>
    </source>
</evidence>
<dbReference type="GO" id="GO:0008610">
    <property type="term" value="P:lipid biosynthetic process"/>
    <property type="evidence" value="ECO:0007669"/>
    <property type="project" value="InterPro"/>
</dbReference>
<comment type="caution">
    <text evidence="9">The sequence shown here is derived from an EMBL/GenBank/DDBJ whole genome shotgun (WGS) entry which is preliminary data.</text>
</comment>
<evidence type="ECO:0000256" key="4">
    <source>
        <dbReference type="ARBA" id="ARBA00023002"/>
    </source>
</evidence>
<keyword evidence="5" id="KW-0443">Lipid metabolism</keyword>
<comment type="subcellular location">
    <subcellularLocation>
        <location evidence="1">Endomembrane system</location>
        <topology evidence="1">Multi-pass membrane protein</topology>
    </subcellularLocation>
</comment>
<evidence type="ECO:0000256" key="2">
    <source>
        <dbReference type="ARBA" id="ARBA00022692"/>
    </source>
</evidence>
<evidence type="ECO:0000313" key="9">
    <source>
        <dbReference type="EMBL" id="RVU39801.1"/>
    </source>
</evidence>
<dbReference type="Proteomes" id="UP000287447">
    <property type="component" value="Unassembled WGS sequence"/>
</dbReference>
<dbReference type="GO" id="GO:0012505">
    <property type="term" value="C:endomembrane system"/>
    <property type="evidence" value="ECO:0007669"/>
    <property type="project" value="UniProtKB-SubCell"/>
</dbReference>
<gene>
    <name evidence="9" type="ORF">EOI86_07685</name>
</gene>
<accession>A0A3S2VTZ7</accession>
<reference evidence="10" key="1">
    <citation type="submission" date="2019-01" db="EMBL/GenBank/DDBJ databases">
        <title>Gri0909 isolated from a small marine red alga.</title>
        <authorList>
            <person name="Kim J."/>
            <person name="Jeong S.E."/>
            <person name="Jeon C.O."/>
        </authorList>
    </citation>
    <scope>NUCLEOTIDE SEQUENCE [LARGE SCALE GENOMIC DNA]</scope>
    <source>
        <strain evidence="10">Gri0909</strain>
    </source>
</reference>
<keyword evidence="10" id="KW-1185">Reference proteome</keyword>
<keyword evidence="2 7" id="KW-0812">Transmembrane</keyword>
<sequence>MQQESPFIWFNLLYLTLAVSLFFLERARPFEKTWLPNDGQIPADLLHTFFNKGIVQVLVIVGTVFGAAEAFVSESSPIWPSDWPMAAQVVLGLVIAEAGLYCAHRLGHEWGWLWKFHAIHHSAPRLTIINTGRFHFFDTGASIILSQPLLFLVGAPVDIFKWVSAITAFIGILTHCNVEMRFGFLSLIFNTPELHRWHHSKNLDEGNKNYGENLMIFDQLFGTYFRGKYRPPADIGIKEYMPPSFIQQVIHPFKKQKASAPDSIPAE</sequence>
<feature type="transmembrane region" description="Helical" evidence="7">
    <location>
        <begin position="6"/>
        <end position="24"/>
    </location>
</feature>
<evidence type="ECO:0000256" key="7">
    <source>
        <dbReference type="SAM" id="Phobius"/>
    </source>
</evidence>
<dbReference type="GO" id="GO:0050479">
    <property type="term" value="F:glyceryl-ether monooxygenase activity"/>
    <property type="evidence" value="ECO:0007669"/>
    <property type="project" value="TreeGrafter"/>
</dbReference>
<evidence type="ECO:0000256" key="6">
    <source>
        <dbReference type="ARBA" id="ARBA00023136"/>
    </source>
</evidence>
<keyword evidence="6 7" id="KW-0472">Membrane</keyword>
<organism evidence="9 10">
    <name type="scientific">Hwanghaeella grinnelliae</name>
    <dbReference type="NCBI Taxonomy" id="2500179"/>
    <lineage>
        <taxon>Bacteria</taxon>
        <taxon>Pseudomonadati</taxon>
        <taxon>Pseudomonadota</taxon>
        <taxon>Alphaproteobacteria</taxon>
        <taxon>Rhodospirillales</taxon>
        <taxon>Rhodospirillaceae</taxon>
        <taxon>Hwanghaeella</taxon>
    </lineage>
</organism>
<protein>
    <submittedName>
        <fullName evidence="9">Sterol desaturase family protein</fullName>
    </submittedName>
</protein>
<dbReference type="InterPro" id="IPR006694">
    <property type="entry name" value="Fatty_acid_hydroxylase"/>
</dbReference>
<dbReference type="PANTHER" id="PTHR21624">
    <property type="entry name" value="STEROL DESATURASE-RELATED PROTEIN"/>
    <property type="match status" value="1"/>
</dbReference>
<keyword evidence="3 7" id="KW-1133">Transmembrane helix</keyword>
<dbReference type="GO" id="GO:0016020">
    <property type="term" value="C:membrane"/>
    <property type="evidence" value="ECO:0007669"/>
    <property type="project" value="GOC"/>
</dbReference>
<evidence type="ECO:0000256" key="5">
    <source>
        <dbReference type="ARBA" id="ARBA00023098"/>
    </source>
</evidence>
<dbReference type="InterPro" id="IPR051689">
    <property type="entry name" value="Sterol_desaturase/TMEM195"/>
</dbReference>
<dbReference type="GO" id="GO:0005506">
    <property type="term" value="F:iron ion binding"/>
    <property type="evidence" value="ECO:0007669"/>
    <property type="project" value="InterPro"/>
</dbReference>
<evidence type="ECO:0000256" key="1">
    <source>
        <dbReference type="ARBA" id="ARBA00004127"/>
    </source>
</evidence>
<proteinExistence type="predicted"/>
<dbReference type="OrthoDB" id="9770329at2"/>
<dbReference type="PANTHER" id="PTHR21624:SF1">
    <property type="entry name" value="ALKYLGLYCEROL MONOOXYGENASE"/>
    <property type="match status" value="1"/>
</dbReference>
<feature type="domain" description="Fatty acid hydroxylase" evidence="8">
    <location>
        <begin position="89"/>
        <end position="223"/>
    </location>
</feature>
<evidence type="ECO:0000313" key="10">
    <source>
        <dbReference type="Proteomes" id="UP000287447"/>
    </source>
</evidence>
<evidence type="ECO:0000256" key="3">
    <source>
        <dbReference type="ARBA" id="ARBA00022989"/>
    </source>
</evidence>